<gene>
    <name evidence="2" type="ORF">TGDOM2_248350</name>
</gene>
<comment type="caution">
    <text evidence="2">The sequence shown here is derived from an EMBL/GenBank/DDBJ whole genome shotgun (WGS) entry which is preliminary data.</text>
</comment>
<feature type="compositionally biased region" description="Polar residues" evidence="1">
    <location>
        <begin position="124"/>
        <end position="134"/>
    </location>
</feature>
<evidence type="ECO:0000256" key="1">
    <source>
        <dbReference type="SAM" id="MobiDB-lite"/>
    </source>
</evidence>
<dbReference type="VEuPathDB" id="ToxoDB:TGDOM2_248350"/>
<sequence>MGCAVCKARGTVLASPRILEQDPKNDGVSRSSTCVATRRTGNGLVESPICLTDGLDDSRVAAPLTDHDDKQISCIKPEKFLISSPAPLPTETSHAIRDNGSSERGSCPSELDQVSAHVSASEPGGTSLSYQKEANSTERGEIVVADGASTGPQKRKAVPVRDAPAQHSANPTNGKLTCCNRTDEPPNCKELVNSTRTVTFQGAAVTQMELRSRFSTQRTKEVSCPSNIDTWTKMAFDAYAQSDVDFSDELLGKVQTLYSQLMATGAEQRPRPGYADFSRTTAVSDCPCTTTGRQIEDLSMKLQSFQQKTGRQQALEAVNLPPEHASSVSALLPLTG</sequence>
<name>A0A086KQ93_TOXGO</name>
<dbReference type="AlphaFoldDB" id="A0A086KQ93"/>
<dbReference type="EMBL" id="AHZU02000263">
    <property type="protein sequence ID" value="KFG46561.1"/>
    <property type="molecule type" value="Genomic_DNA"/>
</dbReference>
<dbReference type="Proteomes" id="UP000028837">
    <property type="component" value="Unassembled WGS sequence"/>
</dbReference>
<feature type="region of interest" description="Disordered" evidence="1">
    <location>
        <begin position="83"/>
        <end position="177"/>
    </location>
</feature>
<accession>A0A086KQ93</accession>
<organism evidence="2 3">
    <name type="scientific">Toxoplasma gondii GAB2-2007-GAL-DOM2</name>
    <dbReference type="NCBI Taxonomy" id="1130820"/>
    <lineage>
        <taxon>Eukaryota</taxon>
        <taxon>Sar</taxon>
        <taxon>Alveolata</taxon>
        <taxon>Apicomplexa</taxon>
        <taxon>Conoidasida</taxon>
        <taxon>Coccidia</taxon>
        <taxon>Eucoccidiorida</taxon>
        <taxon>Eimeriorina</taxon>
        <taxon>Sarcocystidae</taxon>
        <taxon>Toxoplasma</taxon>
    </lineage>
</organism>
<evidence type="ECO:0000313" key="3">
    <source>
        <dbReference type="Proteomes" id="UP000028837"/>
    </source>
</evidence>
<reference evidence="2 3" key="1">
    <citation type="submission" date="2014-02" db="EMBL/GenBank/DDBJ databases">
        <authorList>
            <person name="Sibley D."/>
            <person name="Venepally P."/>
            <person name="Karamycheva S."/>
            <person name="Hadjithomas M."/>
            <person name="Khan A."/>
            <person name="Brunk B."/>
            <person name="Roos D."/>
            <person name="Caler E."/>
            <person name="Lorenzi H."/>
        </authorList>
    </citation>
    <scope>NUCLEOTIDE SEQUENCE [LARGE SCALE GENOMIC DNA]</scope>
    <source>
        <strain evidence="2 3">GAB2-2007-GAL-DOM2</strain>
    </source>
</reference>
<dbReference type="OrthoDB" id="10501485at2759"/>
<protein>
    <submittedName>
        <fullName evidence="2">Uncharacterized protein</fullName>
    </submittedName>
</protein>
<proteinExistence type="predicted"/>
<evidence type="ECO:0000313" key="2">
    <source>
        <dbReference type="EMBL" id="KFG46561.1"/>
    </source>
</evidence>